<keyword evidence="4" id="KW-1185">Reference proteome</keyword>
<dbReference type="OrthoDB" id="433738at2759"/>
<dbReference type="GO" id="GO:0051879">
    <property type="term" value="F:Hsp90 protein binding"/>
    <property type="evidence" value="ECO:0007669"/>
    <property type="project" value="TreeGrafter"/>
</dbReference>
<sequence length="199" mass="21822">PHTVPLPPDPVMQGRIDADFRSIDLAVGGPGHAFAFCRKHKVEKCQGCNLDFTALNQISKILVTNPNLRCPPPPNVVQQKLSQAVTNTKDEGNKLYKLKNCKGALAKYNLAANIAAQRPPWESSAVLREELSTVISNRSTTLFELGDYLGALADAETVITVRRDWPKGHFRKAKALLGLGRLQEAQEAISLGLQFEPNN</sequence>
<proteinExistence type="predicted"/>
<evidence type="ECO:0000313" key="3">
    <source>
        <dbReference type="EMBL" id="KIK91838.1"/>
    </source>
</evidence>
<keyword evidence="2" id="KW-0802">TPR repeat</keyword>
<dbReference type="Gene3D" id="1.25.40.10">
    <property type="entry name" value="Tetratricopeptide repeat domain"/>
    <property type="match status" value="1"/>
</dbReference>
<name>A0A0D0DKU8_9AGAM</name>
<reference evidence="4" key="2">
    <citation type="submission" date="2015-01" db="EMBL/GenBank/DDBJ databases">
        <title>Evolutionary Origins and Diversification of the Mycorrhizal Mutualists.</title>
        <authorList>
            <consortium name="DOE Joint Genome Institute"/>
            <consortium name="Mycorrhizal Genomics Consortium"/>
            <person name="Kohler A."/>
            <person name="Kuo A."/>
            <person name="Nagy L.G."/>
            <person name="Floudas D."/>
            <person name="Copeland A."/>
            <person name="Barry K.W."/>
            <person name="Cichocki N."/>
            <person name="Veneault-Fourrey C."/>
            <person name="LaButti K."/>
            <person name="Lindquist E.A."/>
            <person name="Lipzen A."/>
            <person name="Lundell T."/>
            <person name="Morin E."/>
            <person name="Murat C."/>
            <person name="Riley R."/>
            <person name="Ohm R."/>
            <person name="Sun H."/>
            <person name="Tunlid A."/>
            <person name="Henrissat B."/>
            <person name="Grigoriev I.V."/>
            <person name="Hibbett D.S."/>
            <person name="Martin F."/>
        </authorList>
    </citation>
    <scope>NUCLEOTIDE SEQUENCE [LARGE SCALE GENOMIC DNA]</scope>
    <source>
        <strain evidence="4">Ve08.2h10</strain>
    </source>
</reference>
<dbReference type="SMART" id="SM00028">
    <property type="entry name" value="TPR"/>
    <property type="match status" value="2"/>
</dbReference>
<keyword evidence="1" id="KW-0677">Repeat</keyword>
<dbReference type="FunCoup" id="A0A0D0DKU8">
    <property type="interactions" value="170"/>
</dbReference>
<evidence type="ECO:0000256" key="2">
    <source>
        <dbReference type="ARBA" id="ARBA00022803"/>
    </source>
</evidence>
<evidence type="ECO:0000313" key="4">
    <source>
        <dbReference type="Proteomes" id="UP000054538"/>
    </source>
</evidence>
<feature type="non-terminal residue" evidence="3">
    <location>
        <position position="199"/>
    </location>
</feature>
<dbReference type="Proteomes" id="UP000054538">
    <property type="component" value="Unassembled WGS sequence"/>
</dbReference>
<dbReference type="HOGENOM" id="CLU_090376_1_0_1"/>
<gene>
    <name evidence="3" type="ORF">PAXRUDRAFT_115895</name>
</gene>
<dbReference type="InterPro" id="IPR011990">
    <property type="entry name" value="TPR-like_helical_dom_sf"/>
</dbReference>
<dbReference type="PANTHER" id="PTHR22904:SF523">
    <property type="entry name" value="STRESS-INDUCED-PHOSPHOPROTEIN 1"/>
    <property type="match status" value="1"/>
</dbReference>
<evidence type="ECO:0000256" key="1">
    <source>
        <dbReference type="ARBA" id="ARBA00022737"/>
    </source>
</evidence>
<dbReference type="InParanoid" id="A0A0D0DKU8"/>
<dbReference type="PANTHER" id="PTHR22904">
    <property type="entry name" value="TPR REPEAT CONTAINING PROTEIN"/>
    <property type="match status" value="1"/>
</dbReference>
<organism evidence="3 4">
    <name type="scientific">Paxillus rubicundulus Ve08.2h10</name>
    <dbReference type="NCBI Taxonomy" id="930991"/>
    <lineage>
        <taxon>Eukaryota</taxon>
        <taxon>Fungi</taxon>
        <taxon>Dikarya</taxon>
        <taxon>Basidiomycota</taxon>
        <taxon>Agaricomycotina</taxon>
        <taxon>Agaricomycetes</taxon>
        <taxon>Agaricomycetidae</taxon>
        <taxon>Boletales</taxon>
        <taxon>Paxilineae</taxon>
        <taxon>Paxillaceae</taxon>
        <taxon>Paxillus</taxon>
    </lineage>
</organism>
<dbReference type="AlphaFoldDB" id="A0A0D0DKU8"/>
<dbReference type="EMBL" id="KN825341">
    <property type="protein sequence ID" value="KIK91838.1"/>
    <property type="molecule type" value="Genomic_DNA"/>
</dbReference>
<dbReference type="SUPFAM" id="SSF48452">
    <property type="entry name" value="TPR-like"/>
    <property type="match status" value="1"/>
</dbReference>
<feature type="non-terminal residue" evidence="3">
    <location>
        <position position="1"/>
    </location>
</feature>
<protein>
    <recommendedName>
        <fullName evidence="5">Translocation protein SEC72</fullName>
    </recommendedName>
</protein>
<dbReference type="STRING" id="930991.A0A0D0DKU8"/>
<accession>A0A0D0DKU8</accession>
<reference evidence="3 4" key="1">
    <citation type="submission" date="2014-04" db="EMBL/GenBank/DDBJ databases">
        <authorList>
            <consortium name="DOE Joint Genome Institute"/>
            <person name="Kuo A."/>
            <person name="Kohler A."/>
            <person name="Jargeat P."/>
            <person name="Nagy L.G."/>
            <person name="Floudas D."/>
            <person name="Copeland A."/>
            <person name="Barry K.W."/>
            <person name="Cichocki N."/>
            <person name="Veneault-Fourrey C."/>
            <person name="LaButti K."/>
            <person name="Lindquist E.A."/>
            <person name="Lipzen A."/>
            <person name="Lundell T."/>
            <person name="Morin E."/>
            <person name="Murat C."/>
            <person name="Sun H."/>
            <person name="Tunlid A."/>
            <person name="Henrissat B."/>
            <person name="Grigoriev I.V."/>
            <person name="Hibbett D.S."/>
            <person name="Martin F."/>
            <person name="Nordberg H.P."/>
            <person name="Cantor M.N."/>
            <person name="Hua S.X."/>
        </authorList>
    </citation>
    <scope>NUCLEOTIDE SEQUENCE [LARGE SCALE GENOMIC DNA]</scope>
    <source>
        <strain evidence="3 4">Ve08.2h10</strain>
    </source>
</reference>
<dbReference type="InterPro" id="IPR019734">
    <property type="entry name" value="TPR_rpt"/>
</dbReference>
<evidence type="ECO:0008006" key="5">
    <source>
        <dbReference type="Google" id="ProtNLM"/>
    </source>
</evidence>